<dbReference type="Proteomes" id="UP000183832">
    <property type="component" value="Unassembled WGS sequence"/>
</dbReference>
<accession>A0A1J1J8T7</accession>
<evidence type="ECO:0000313" key="1">
    <source>
        <dbReference type="EMBL" id="CRL08244.1"/>
    </source>
</evidence>
<gene>
    <name evidence="1" type="ORF">CLUMA_CG021197</name>
</gene>
<organism evidence="1 2">
    <name type="scientific">Clunio marinus</name>
    <dbReference type="NCBI Taxonomy" id="568069"/>
    <lineage>
        <taxon>Eukaryota</taxon>
        <taxon>Metazoa</taxon>
        <taxon>Ecdysozoa</taxon>
        <taxon>Arthropoda</taxon>
        <taxon>Hexapoda</taxon>
        <taxon>Insecta</taxon>
        <taxon>Pterygota</taxon>
        <taxon>Neoptera</taxon>
        <taxon>Endopterygota</taxon>
        <taxon>Diptera</taxon>
        <taxon>Nematocera</taxon>
        <taxon>Chironomoidea</taxon>
        <taxon>Chironomidae</taxon>
        <taxon>Clunio</taxon>
    </lineage>
</organism>
<proteinExistence type="predicted"/>
<evidence type="ECO:0000313" key="2">
    <source>
        <dbReference type="Proteomes" id="UP000183832"/>
    </source>
</evidence>
<name>A0A1J1J8T7_9DIPT</name>
<dbReference type="AlphaFoldDB" id="A0A1J1J8T7"/>
<reference evidence="1 2" key="1">
    <citation type="submission" date="2015-04" db="EMBL/GenBank/DDBJ databases">
        <authorList>
            <person name="Syromyatnikov M.Y."/>
            <person name="Popov V.N."/>
        </authorList>
    </citation>
    <scope>NUCLEOTIDE SEQUENCE [LARGE SCALE GENOMIC DNA]</scope>
</reference>
<protein>
    <submittedName>
        <fullName evidence="1">CLUMA_CG021197, isoform A</fullName>
    </submittedName>
</protein>
<keyword evidence="2" id="KW-1185">Reference proteome</keyword>
<sequence>MTVDDDKFSIIPSFFPKGQYRINSHTTAKGRNYPIHAQNIRHIKEAKHGTTGEKPENIWLNVQY</sequence>
<dbReference type="EMBL" id="CVRI01000074">
    <property type="protein sequence ID" value="CRL08244.1"/>
    <property type="molecule type" value="Genomic_DNA"/>
</dbReference>